<organism evidence="2 3">
    <name type="scientific">Peptoanaerobacter stomatis</name>
    <dbReference type="NCBI Taxonomy" id="796937"/>
    <lineage>
        <taxon>Bacteria</taxon>
        <taxon>Bacillati</taxon>
        <taxon>Bacillota</taxon>
        <taxon>Clostridia</taxon>
        <taxon>Peptostreptococcales</taxon>
        <taxon>Filifactoraceae</taxon>
        <taxon>Peptoanaerobacter</taxon>
    </lineage>
</organism>
<evidence type="ECO:0000313" key="1">
    <source>
        <dbReference type="EMBL" id="EHL15593.1"/>
    </source>
</evidence>
<accession>G9XAR6</accession>
<name>G9XAR6_9FIRM</name>
<dbReference type="Proteomes" id="UP000006437">
    <property type="component" value="Unassembled WGS sequence"/>
</dbReference>
<evidence type="ECO:0000313" key="2">
    <source>
        <dbReference type="EMBL" id="EHL19910.1"/>
    </source>
</evidence>
<reference evidence="1 4" key="1">
    <citation type="submission" date="2011-08" db="EMBL/GenBank/DDBJ databases">
        <title>The Genome Sequence of Eubacteriaceae bacterium ACC19a.</title>
        <authorList>
            <consortium name="The Broad Institute Genome Sequencing Platform"/>
            <person name="Earl A."/>
            <person name="Ward D."/>
            <person name="Feldgarden M."/>
            <person name="Gevers D."/>
            <person name="Sizova M."/>
            <person name="Hazen A."/>
            <person name="Epstein S."/>
            <person name="Young S.K."/>
            <person name="Zeng Q."/>
            <person name="Gargeya S."/>
            <person name="Fitzgerald M."/>
            <person name="Haas B."/>
            <person name="Abouelleil A."/>
            <person name="Alvarado L."/>
            <person name="Arachchi H.M."/>
            <person name="Berlin A."/>
            <person name="Brown A."/>
            <person name="Chapman S.B."/>
            <person name="Chen Z."/>
            <person name="Dunbar C."/>
            <person name="Freedman E."/>
            <person name="Gearin G."/>
            <person name="Gellesch M."/>
            <person name="Goldberg J."/>
            <person name="Griggs A."/>
            <person name="Gujja S."/>
            <person name="Heiman D."/>
            <person name="Howarth C."/>
            <person name="Larson L."/>
            <person name="Lui A."/>
            <person name="MacDonald P.J.P."/>
            <person name="Montmayeur A."/>
            <person name="Murphy C."/>
            <person name="Neiman D."/>
            <person name="Pearson M."/>
            <person name="Priest M."/>
            <person name="Roberts A."/>
            <person name="Saif S."/>
            <person name="Shea T."/>
            <person name="Shenoy N."/>
            <person name="Sisk P."/>
            <person name="Stolte C."/>
            <person name="Sykes S."/>
            <person name="Wortman J."/>
            <person name="Nusbaum C."/>
            <person name="Birren B."/>
        </authorList>
    </citation>
    <scope>NUCLEOTIDE SEQUENCE [LARGE SCALE GENOMIC DNA]</scope>
    <source>
        <strain evidence="1 4">ACC19a</strain>
    </source>
</reference>
<dbReference type="InterPro" id="IPR035903">
    <property type="entry name" value="HesB-like_dom_sf"/>
</dbReference>
<dbReference type="PATRIC" id="fig|796940.3.peg.362"/>
<dbReference type="EMBL" id="AFZG01000013">
    <property type="protein sequence ID" value="EHL19910.1"/>
    <property type="molecule type" value="Genomic_DNA"/>
</dbReference>
<dbReference type="Proteomes" id="UP000003379">
    <property type="component" value="Unassembled WGS sequence"/>
</dbReference>
<evidence type="ECO:0008006" key="5">
    <source>
        <dbReference type="Google" id="ProtNLM"/>
    </source>
</evidence>
<evidence type="ECO:0000313" key="3">
    <source>
        <dbReference type="Proteomes" id="UP000003379"/>
    </source>
</evidence>
<dbReference type="AlphaFoldDB" id="G9XAR6"/>
<comment type="caution">
    <text evidence="2">The sequence shown here is derived from an EMBL/GenBank/DDBJ whole genome shotgun (WGS) entry which is preliminary data.</text>
</comment>
<dbReference type="Gene3D" id="2.60.300.12">
    <property type="entry name" value="HesB-like domain"/>
    <property type="match status" value="1"/>
</dbReference>
<reference evidence="2 3" key="2">
    <citation type="submission" date="2011-08" db="EMBL/GenBank/DDBJ databases">
        <title>The Genome Sequence of Eubacteriaceae bacterium CM5.</title>
        <authorList>
            <consortium name="The Broad Institute Genome Sequencing Platform"/>
            <person name="Earl A."/>
            <person name="Ward D."/>
            <person name="Feldgarden M."/>
            <person name="Gevers D."/>
            <person name="Sizova M."/>
            <person name="Hazen A."/>
            <person name="Epstein S."/>
            <person name="Young S.K."/>
            <person name="Zeng Q."/>
            <person name="Gargeya S."/>
            <person name="Fitzgerald M."/>
            <person name="Haas B."/>
            <person name="Abouelleil A."/>
            <person name="Alvarado L."/>
            <person name="Arachchi H.M."/>
            <person name="Berlin A."/>
            <person name="Brown A."/>
            <person name="Chapman S.B."/>
            <person name="Chen Z."/>
            <person name="Dunbar C."/>
            <person name="Freedman E."/>
            <person name="Gearin G."/>
            <person name="Gellesch M."/>
            <person name="Goldberg J."/>
            <person name="Griggs A."/>
            <person name="Gujja S."/>
            <person name="Heiman D."/>
            <person name="Howarth C."/>
            <person name="Larson L."/>
            <person name="Lui A."/>
            <person name="MacDonald P.J.P."/>
            <person name="Montmayeur A."/>
            <person name="Murphy C."/>
            <person name="Neiman D."/>
            <person name="Pearson M."/>
            <person name="Priest M."/>
            <person name="Roberts A."/>
            <person name="Saif S."/>
            <person name="Shea T."/>
            <person name="Shenoy N."/>
            <person name="Sisk P."/>
            <person name="Stolte C."/>
            <person name="Sykes S."/>
            <person name="Wortman J."/>
            <person name="Nusbaum C."/>
            <person name="Birren B."/>
        </authorList>
    </citation>
    <scope>NUCLEOTIDE SEQUENCE [LARGE SCALE GENOMIC DNA]</scope>
    <source>
        <strain evidence="2 3">CM5</strain>
    </source>
</reference>
<dbReference type="SUPFAM" id="SSF89360">
    <property type="entry name" value="HesB-like domain"/>
    <property type="match status" value="1"/>
</dbReference>
<accession>G9X011</accession>
<dbReference type="EMBL" id="AFZE01000010">
    <property type="protein sequence ID" value="EHL15593.1"/>
    <property type="molecule type" value="Genomic_DNA"/>
</dbReference>
<gene>
    <name evidence="2" type="ORF">HMPREF9628_01083</name>
    <name evidence="1" type="ORF">HMPREF9629_01717</name>
</gene>
<evidence type="ECO:0000313" key="4">
    <source>
        <dbReference type="Proteomes" id="UP000006437"/>
    </source>
</evidence>
<dbReference type="HOGENOM" id="CLU_069054_6_1_9"/>
<proteinExistence type="predicted"/>
<dbReference type="RefSeq" id="WP_009525946.1">
    <property type="nucleotide sequence ID" value="NZ_JBQMYE010000018.1"/>
</dbReference>
<protein>
    <recommendedName>
        <fullName evidence="5">HesB-like selenoprotein</fullName>
    </recommendedName>
</protein>
<sequence>MENVISIDKKASDELKSILSSMSINADTIRIFISGMACHGPMFNIAKDEEKSNDYATEFDGIKYVADKALMEEFGGFEIQYLEEDSFHGLYVKPQIVADAGGCGSCSGCH</sequence>
<dbReference type="STRING" id="796937.HMPREF9630_01482"/>